<keyword evidence="3" id="KW-1185">Reference proteome</keyword>
<dbReference type="PANTHER" id="PTHR48207">
    <property type="entry name" value="SUCCINATE--HYDROXYMETHYLGLUTARATE COA-TRANSFERASE"/>
    <property type="match status" value="1"/>
</dbReference>
<dbReference type="Proteomes" id="UP001501736">
    <property type="component" value="Unassembled WGS sequence"/>
</dbReference>
<dbReference type="InterPro" id="IPR003673">
    <property type="entry name" value="CoA-Trfase_fam_III"/>
</dbReference>
<reference evidence="3" key="1">
    <citation type="journal article" date="2019" name="Int. J. Syst. Evol. Microbiol.">
        <title>The Global Catalogue of Microorganisms (GCM) 10K type strain sequencing project: providing services to taxonomists for standard genome sequencing and annotation.</title>
        <authorList>
            <consortium name="The Broad Institute Genomics Platform"/>
            <consortium name="The Broad Institute Genome Sequencing Center for Infectious Disease"/>
            <person name="Wu L."/>
            <person name="Ma J."/>
        </authorList>
    </citation>
    <scope>NUCLEOTIDE SEQUENCE [LARGE SCALE GENOMIC DNA]</scope>
    <source>
        <strain evidence="3">JCM 11483</strain>
    </source>
</reference>
<evidence type="ECO:0000313" key="2">
    <source>
        <dbReference type="EMBL" id="GAA3288359.1"/>
    </source>
</evidence>
<comment type="caution">
    <text evidence="2">The sequence shown here is derived from an EMBL/GenBank/DDBJ whole genome shotgun (WGS) entry which is preliminary data.</text>
</comment>
<dbReference type="EMBL" id="BAAAYG010000016">
    <property type="protein sequence ID" value="GAA3288359.1"/>
    <property type="molecule type" value="Genomic_DNA"/>
</dbReference>
<gene>
    <name evidence="2" type="ORF">GCM10020260_26800</name>
</gene>
<dbReference type="InterPro" id="IPR050483">
    <property type="entry name" value="CoA-transferase_III_domain"/>
</dbReference>
<accession>A0ABP6RMV1</accession>
<evidence type="ECO:0000313" key="3">
    <source>
        <dbReference type="Proteomes" id="UP001501736"/>
    </source>
</evidence>
<dbReference type="InterPro" id="IPR044855">
    <property type="entry name" value="CoA-Trfase_III_dom3_sf"/>
</dbReference>
<keyword evidence="1" id="KW-0808">Transferase</keyword>
<dbReference type="Pfam" id="PF02515">
    <property type="entry name" value="CoA_transf_3"/>
    <property type="match status" value="1"/>
</dbReference>
<dbReference type="PANTHER" id="PTHR48207:SF3">
    <property type="entry name" value="SUCCINATE--HYDROXYMETHYLGLUTARATE COA-TRANSFERASE"/>
    <property type="match status" value="1"/>
</dbReference>
<proteinExistence type="predicted"/>
<dbReference type="RefSeq" id="WP_344722267.1">
    <property type="nucleotide sequence ID" value="NZ_BAAAYG010000016.1"/>
</dbReference>
<dbReference type="SUPFAM" id="SSF89796">
    <property type="entry name" value="CoA-transferase family III (CaiB/BaiF)"/>
    <property type="match status" value="1"/>
</dbReference>
<protein>
    <submittedName>
        <fullName evidence="2">CaiB/BaiF CoA-transferase family protein</fullName>
    </submittedName>
</protein>
<organism evidence="2 3">
    <name type="scientific">Nesterenkonia halobia</name>
    <dbReference type="NCBI Taxonomy" id="37922"/>
    <lineage>
        <taxon>Bacteria</taxon>
        <taxon>Bacillati</taxon>
        <taxon>Actinomycetota</taxon>
        <taxon>Actinomycetes</taxon>
        <taxon>Micrococcales</taxon>
        <taxon>Micrococcaceae</taxon>
        <taxon>Nesterenkonia</taxon>
    </lineage>
</organism>
<evidence type="ECO:0000256" key="1">
    <source>
        <dbReference type="ARBA" id="ARBA00022679"/>
    </source>
</evidence>
<sequence length="424" mass="45447">MTATTDTTAAARGDEADLATKNTRVDVDADAAAEGPLAGVVVADFTRVLAGPYCTMLLADMGATVIKVEGPGGDDTRQWVPPHRDGVSTYYMAVNRNKQSVMLDLKNPDDLQTAVELLDAADVFVENFKPGGLEQFGLDADSVARRWPRLVHASITGFGTAGGRSMPGYDLLVQGLSGFMSVTGEPDGHPQRAGVAMFDVVTGLHTAVGILGALRERDISGRGQHLELDLLSSALSGLVNQTTGYVACGNVPQRLGNDHPSLYPYGPFPAADRDLIICVGNDRQFTRLVQRLGLHELAEDPRFTTMEARNHHRDQLRPLIVEALSRATADEWFEALQAEGVPCSPILAIDEGVEFADSLGLNPVAQAGEGAQAVPTIRHPVQYSRTPAQYTKQPPKLGADGEAVKHWLARRRDDHRGETQGSGA</sequence>
<dbReference type="Gene3D" id="3.30.1540.10">
    <property type="entry name" value="formyl-coa transferase, domain 3"/>
    <property type="match status" value="1"/>
</dbReference>
<name>A0ABP6RMV1_9MICC</name>
<dbReference type="InterPro" id="IPR023606">
    <property type="entry name" value="CoA-Trfase_III_dom_1_sf"/>
</dbReference>
<dbReference type="Gene3D" id="3.40.50.10540">
    <property type="entry name" value="Crotonobetainyl-coa:carnitine coa-transferase, domain 1"/>
    <property type="match status" value="1"/>
</dbReference>